<evidence type="ECO:0000256" key="1">
    <source>
        <dbReference type="SAM" id="Phobius"/>
    </source>
</evidence>
<reference evidence="2" key="1">
    <citation type="submission" date="2021-01" db="EMBL/GenBank/DDBJ databases">
        <authorList>
            <person name="Corre E."/>
            <person name="Pelletier E."/>
            <person name="Niang G."/>
            <person name="Scheremetjew M."/>
            <person name="Finn R."/>
            <person name="Kale V."/>
            <person name="Holt S."/>
            <person name="Cochrane G."/>
            <person name="Meng A."/>
            <person name="Brown T."/>
            <person name="Cohen L."/>
        </authorList>
    </citation>
    <scope>NUCLEOTIDE SEQUENCE</scope>
    <source>
        <strain evidence="2">CCAP1064/1</strain>
    </source>
</reference>
<name>A0A7S0CFB9_9STRA</name>
<keyword evidence="1" id="KW-1133">Transmembrane helix</keyword>
<proteinExistence type="predicted"/>
<dbReference type="AlphaFoldDB" id="A0A7S0CFB9"/>
<keyword evidence="1" id="KW-0472">Membrane</keyword>
<protein>
    <submittedName>
        <fullName evidence="2">Uncharacterized protein</fullName>
    </submittedName>
</protein>
<dbReference type="EMBL" id="HBEL01039045">
    <property type="protein sequence ID" value="CAD8421961.1"/>
    <property type="molecule type" value="Transcribed_RNA"/>
</dbReference>
<evidence type="ECO:0000313" key="2">
    <source>
        <dbReference type="EMBL" id="CAD8421961.1"/>
    </source>
</evidence>
<accession>A0A7S0CFB9</accession>
<gene>
    <name evidence="2" type="ORF">PINE0816_LOCUS18117</name>
</gene>
<keyword evidence="1" id="KW-0812">Transmembrane</keyword>
<organism evidence="2">
    <name type="scientific">Proboscia inermis</name>
    <dbReference type="NCBI Taxonomy" id="420281"/>
    <lineage>
        <taxon>Eukaryota</taxon>
        <taxon>Sar</taxon>
        <taxon>Stramenopiles</taxon>
        <taxon>Ochrophyta</taxon>
        <taxon>Bacillariophyta</taxon>
        <taxon>Coscinodiscophyceae</taxon>
        <taxon>Rhizosoleniophycidae</taxon>
        <taxon>Rhizosoleniales</taxon>
        <taxon>Rhizosoleniaceae</taxon>
        <taxon>Proboscia</taxon>
    </lineage>
</organism>
<feature type="transmembrane region" description="Helical" evidence="1">
    <location>
        <begin position="52"/>
        <end position="69"/>
    </location>
</feature>
<sequence>MVFFQTKLFFTTIAFDAFFFNNKKSVCLFHILDVLNAVCALDLSNLSTKPELVLLQCVLFCIVLLLLSNCHFCVTFFNFTCLSLFCQCDGNVLLFFYKFLTMASASRYSASSVLVSSVRV</sequence>